<proteinExistence type="predicted"/>
<keyword evidence="3" id="KW-1185">Reference proteome</keyword>
<gene>
    <name evidence="2" type="ORF">EYF80_014550</name>
</gene>
<dbReference type="EMBL" id="SRLO01000106">
    <property type="protein sequence ID" value="TNN75140.1"/>
    <property type="molecule type" value="Genomic_DNA"/>
</dbReference>
<dbReference type="Proteomes" id="UP000314294">
    <property type="component" value="Unassembled WGS sequence"/>
</dbReference>
<sequence>METSTIHQADGGREEEWAESQQGHGRVGLKMENSEQTFMDLATAICKKGAHCALCDAAASQSPVDMKPKQLSHIPSADPHLLLTSPSPAPTWEDYTGHAHTTSKQRGLSEAETVISVMSLECRMIG</sequence>
<evidence type="ECO:0000313" key="3">
    <source>
        <dbReference type="Proteomes" id="UP000314294"/>
    </source>
</evidence>
<reference evidence="2 3" key="1">
    <citation type="submission" date="2019-03" db="EMBL/GenBank/DDBJ databases">
        <title>First draft genome of Liparis tanakae, snailfish: a comprehensive survey of snailfish specific genes.</title>
        <authorList>
            <person name="Kim W."/>
            <person name="Song I."/>
            <person name="Jeong J.-H."/>
            <person name="Kim D."/>
            <person name="Kim S."/>
            <person name="Ryu S."/>
            <person name="Song J.Y."/>
            <person name="Lee S.K."/>
        </authorList>
    </citation>
    <scope>NUCLEOTIDE SEQUENCE [LARGE SCALE GENOMIC DNA]</scope>
    <source>
        <tissue evidence="2">Muscle</tissue>
    </source>
</reference>
<name>A0A4Z2IB69_9TELE</name>
<comment type="caution">
    <text evidence="2">The sequence shown here is derived from an EMBL/GenBank/DDBJ whole genome shotgun (WGS) entry which is preliminary data.</text>
</comment>
<feature type="region of interest" description="Disordered" evidence="1">
    <location>
        <begin position="66"/>
        <end position="100"/>
    </location>
</feature>
<evidence type="ECO:0000313" key="2">
    <source>
        <dbReference type="EMBL" id="TNN75140.1"/>
    </source>
</evidence>
<protein>
    <submittedName>
        <fullName evidence="2">Uncharacterized protein</fullName>
    </submittedName>
</protein>
<organism evidence="2 3">
    <name type="scientific">Liparis tanakae</name>
    <name type="common">Tanaka's snailfish</name>
    <dbReference type="NCBI Taxonomy" id="230148"/>
    <lineage>
        <taxon>Eukaryota</taxon>
        <taxon>Metazoa</taxon>
        <taxon>Chordata</taxon>
        <taxon>Craniata</taxon>
        <taxon>Vertebrata</taxon>
        <taxon>Euteleostomi</taxon>
        <taxon>Actinopterygii</taxon>
        <taxon>Neopterygii</taxon>
        <taxon>Teleostei</taxon>
        <taxon>Neoteleostei</taxon>
        <taxon>Acanthomorphata</taxon>
        <taxon>Eupercaria</taxon>
        <taxon>Perciformes</taxon>
        <taxon>Cottioidei</taxon>
        <taxon>Cottales</taxon>
        <taxon>Liparidae</taxon>
        <taxon>Liparis</taxon>
    </lineage>
</organism>
<feature type="region of interest" description="Disordered" evidence="1">
    <location>
        <begin position="1"/>
        <end position="26"/>
    </location>
</feature>
<dbReference type="AlphaFoldDB" id="A0A4Z2IB69"/>
<evidence type="ECO:0000256" key="1">
    <source>
        <dbReference type="SAM" id="MobiDB-lite"/>
    </source>
</evidence>
<accession>A0A4Z2IB69</accession>